<protein>
    <recommendedName>
        <fullName evidence="7">ATP synthase subunit delta</fullName>
    </recommendedName>
    <alternativeName>
        <fullName evidence="7">ATP synthase F(1) sector subunit delta</fullName>
    </alternativeName>
    <alternativeName>
        <fullName evidence="7">F-type ATPase subunit delta</fullName>
        <shortName evidence="7">F-ATPase subunit delta</shortName>
    </alternativeName>
</protein>
<dbReference type="Proteomes" id="UP000825258">
    <property type="component" value="Chromosome"/>
</dbReference>
<dbReference type="InterPro" id="IPR020781">
    <property type="entry name" value="ATPase_OSCP/d_CS"/>
</dbReference>
<comment type="subcellular location">
    <subcellularLocation>
        <location evidence="7">Cell membrane</location>
        <topology evidence="7">Peripheral membrane protein</topology>
    </subcellularLocation>
    <subcellularLocation>
        <location evidence="1">Membrane</location>
    </subcellularLocation>
</comment>
<organism evidence="8 9">
    <name type="scientific">Flavobacterium okayamense</name>
    <dbReference type="NCBI Taxonomy" id="2830782"/>
    <lineage>
        <taxon>Bacteria</taxon>
        <taxon>Pseudomonadati</taxon>
        <taxon>Bacteroidota</taxon>
        <taxon>Flavobacteriia</taxon>
        <taxon>Flavobacteriales</taxon>
        <taxon>Flavobacteriaceae</taxon>
        <taxon>Flavobacterium</taxon>
    </lineage>
</organism>
<dbReference type="SUPFAM" id="SSF47928">
    <property type="entry name" value="N-terminal domain of the delta subunit of the F1F0-ATP synthase"/>
    <property type="match status" value="1"/>
</dbReference>
<reference evidence="8 9" key="1">
    <citation type="submission" date="2021-06" db="EMBL/GenBank/DDBJ databases">
        <title>Whole genome sequences of Flavobacterium sp. KK2020170 and assembly.</title>
        <authorList>
            <person name="Kitahara K."/>
            <person name="Miyoshi S."/>
            <person name="Uesaka K."/>
        </authorList>
    </citation>
    <scope>NUCLEOTIDE SEQUENCE [LARGE SCALE GENOMIC DNA]</scope>
    <source>
        <strain evidence="8 9">KK2020170</strain>
    </source>
</reference>
<evidence type="ECO:0000256" key="4">
    <source>
        <dbReference type="ARBA" id="ARBA00023065"/>
    </source>
</evidence>
<evidence type="ECO:0000313" key="9">
    <source>
        <dbReference type="Proteomes" id="UP000825258"/>
    </source>
</evidence>
<dbReference type="PRINTS" id="PR00125">
    <property type="entry name" value="ATPASEDELTA"/>
</dbReference>
<evidence type="ECO:0000256" key="5">
    <source>
        <dbReference type="ARBA" id="ARBA00023136"/>
    </source>
</evidence>
<keyword evidence="3 7" id="KW-0375">Hydrogen ion transport</keyword>
<dbReference type="Pfam" id="PF00213">
    <property type="entry name" value="OSCP"/>
    <property type="match status" value="1"/>
</dbReference>
<keyword evidence="5 7" id="KW-0472">Membrane</keyword>
<dbReference type="PANTHER" id="PTHR11910">
    <property type="entry name" value="ATP SYNTHASE DELTA CHAIN"/>
    <property type="match status" value="1"/>
</dbReference>
<evidence type="ECO:0000313" key="8">
    <source>
        <dbReference type="EMBL" id="BCY27954.1"/>
    </source>
</evidence>
<proteinExistence type="inferred from homology"/>
<gene>
    <name evidence="7 8" type="primary">atpH</name>
    <name evidence="8" type="ORF">KK2020170_08220</name>
</gene>
<comment type="function">
    <text evidence="7">This protein is part of the stalk that links CF(0) to CF(1). It either transmits conformational changes from CF(0) to CF(1) or is implicated in proton conduction.</text>
</comment>
<evidence type="ECO:0000256" key="7">
    <source>
        <dbReference type="HAMAP-Rule" id="MF_01416"/>
    </source>
</evidence>
<sequence length="178" mass="19509">MAESRAAIRYAKAILDIAQANNNADKVLADMNSVTASVKESKELKDFLDNPVVNGQTKFAALSEIFASVQNETKGLFQLLLANKRFEILPSIAKQFVSLYNQANGIESAVVTTAVPLTSDLEVKVLAKIKEFSNKQVTLTNVVDPSIIGGFVLRMGDKQYNASVANRLQQLKREFSNN</sequence>
<evidence type="ECO:0000256" key="6">
    <source>
        <dbReference type="ARBA" id="ARBA00023310"/>
    </source>
</evidence>
<comment type="function">
    <text evidence="7">F(1)F(0) ATP synthase produces ATP from ADP in the presence of a proton or sodium gradient. F-type ATPases consist of two structural domains, F(1) containing the extramembraneous catalytic core and F(0) containing the membrane proton channel, linked together by a central stalk and a peripheral stalk. During catalysis, ATP synthesis in the catalytic domain of F(1) is coupled via a rotary mechanism of the central stalk subunits to proton translocation.</text>
</comment>
<keyword evidence="7" id="KW-0139">CF(1)</keyword>
<dbReference type="RefSeq" id="WP_221259554.1">
    <property type="nucleotide sequence ID" value="NZ_AP024749.1"/>
</dbReference>
<keyword evidence="4 7" id="KW-0406">Ion transport</keyword>
<dbReference type="InterPro" id="IPR026015">
    <property type="entry name" value="ATP_synth_OSCP/delta_N_sf"/>
</dbReference>
<comment type="similarity">
    <text evidence="7">Belongs to the ATPase delta chain family.</text>
</comment>
<evidence type="ECO:0000256" key="3">
    <source>
        <dbReference type="ARBA" id="ARBA00022781"/>
    </source>
</evidence>
<dbReference type="EMBL" id="AP024749">
    <property type="protein sequence ID" value="BCY27954.1"/>
    <property type="molecule type" value="Genomic_DNA"/>
</dbReference>
<name>A0ABM7S2Y8_9FLAO</name>
<dbReference type="InterPro" id="IPR000711">
    <property type="entry name" value="ATPase_OSCP/dsu"/>
</dbReference>
<keyword evidence="2 7" id="KW-0813">Transport</keyword>
<dbReference type="NCBIfam" id="TIGR01145">
    <property type="entry name" value="ATP_synt_delta"/>
    <property type="match status" value="1"/>
</dbReference>
<evidence type="ECO:0000256" key="1">
    <source>
        <dbReference type="ARBA" id="ARBA00004370"/>
    </source>
</evidence>
<keyword evidence="6 7" id="KW-0066">ATP synthesis</keyword>
<dbReference type="Gene3D" id="1.10.520.20">
    <property type="entry name" value="N-terminal domain of the delta subunit of the F1F0-ATP synthase"/>
    <property type="match status" value="1"/>
</dbReference>
<evidence type="ECO:0000256" key="2">
    <source>
        <dbReference type="ARBA" id="ARBA00022448"/>
    </source>
</evidence>
<dbReference type="HAMAP" id="MF_01416">
    <property type="entry name" value="ATP_synth_delta_bact"/>
    <property type="match status" value="1"/>
</dbReference>
<accession>A0ABM7S2Y8</accession>
<dbReference type="PROSITE" id="PS00389">
    <property type="entry name" value="ATPASE_DELTA"/>
    <property type="match status" value="1"/>
</dbReference>
<keyword evidence="7" id="KW-1003">Cell membrane</keyword>
<keyword evidence="9" id="KW-1185">Reference proteome</keyword>